<dbReference type="CDD" id="cd00165">
    <property type="entry name" value="S4"/>
    <property type="match status" value="1"/>
</dbReference>
<dbReference type="SUPFAM" id="SSF55174">
    <property type="entry name" value="Alpha-L RNA-binding motif"/>
    <property type="match status" value="1"/>
</dbReference>
<evidence type="ECO:0000256" key="2">
    <source>
        <dbReference type="ARBA" id="ARBA00022884"/>
    </source>
</evidence>
<dbReference type="GO" id="GO:0120159">
    <property type="term" value="F:rRNA pseudouridine synthase activity"/>
    <property type="evidence" value="ECO:0007669"/>
    <property type="project" value="UniProtKB-ARBA"/>
</dbReference>
<proteinExistence type="inferred from homology"/>
<dbReference type="InterPro" id="IPR018496">
    <property type="entry name" value="PsdUridine_synth_RsuA/RluB_CS"/>
</dbReference>
<protein>
    <recommendedName>
        <fullName evidence="5">Pseudouridine synthase</fullName>
        <ecNumber evidence="5">5.4.99.-</ecNumber>
    </recommendedName>
</protein>
<dbReference type="GO" id="GO:0005829">
    <property type="term" value="C:cytosol"/>
    <property type="evidence" value="ECO:0007669"/>
    <property type="project" value="UniProtKB-ARBA"/>
</dbReference>
<dbReference type="PROSITE" id="PS50889">
    <property type="entry name" value="S4"/>
    <property type="match status" value="1"/>
</dbReference>
<comment type="caution">
    <text evidence="7">The sequence shown here is derived from an EMBL/GenBank/DDBJ whole genome shotgun (WGS) entry which is preliminary data.</text>
</comment>
<dbReference type="InterPro" id="IPR050343">
    <property type="entry name" value="RsuA_PseudoU_synthase"/>
</dbReference>
<dbReference type="GO" id="GO:0003723">
    <property type="term" value="F:RNA binding"/>
    <property type="evidence" value="ECO:0007669"/>
    <property type="project" value="UniProtKB-KW"/>
</dbReference>
<dbReference type="Pfam" id="PF00849">
    <property type="entry name" value="PseudoU_synth_2"/>
    <property type="match status" value="1"/>
</dbReference>
<dbReference type="SMART" id="SM00363">
    <property type="entry name" value="S4"/>
    <property type="match status" value="1"/>
</dbReference>
<dbReference type="Pfam" id="PF01479">
    <property type="entry name" value="S4"/>
    <property type="match status" value="1"/>
</dbReference>
<dbReference type="EC" id="5.4.99.-" evidence="5"/>
<sequence length="247" mass="28197">MIKCGVKRMERIQKIIAQSGLTSRRKAEQMILDKRVKVNGQTVTELGTKVSAKDKVEVDGVPLDREEPVYFLLYKPTGVISSVKDDKDRKVVTDFLSEVKQRVFPVGRLDYDTSGAIILTNDGELANKLMHPKFQIDKEYVAKIKGIPDKRHLNILRKGVRLEDGVTSPAEVKIMSADRKKNTSIIHLTIHEGRNRQVRRMFKALGYDVVKLKRERYGFLNLKGMNPGDIRELKPHEVKQLYKTAVT</sequence>
<dbReference type="PANTHER" id="PTHR47683:SF2">
    <property type="entry name" value="RNA-BINDING S4 DOMAIN-CONTAINING PROTEIN"/>
    <property type="match status" value="1"/>
</dbReference>
<feature type="domain" description="RNA-binding S4" evidence="6">
    <location>
        <begin position="10"/>
        <end position="67"/>
    </location>
</feature>
<organism evidence="7 8">
    <name type="scientific">Scopulibacillus darangshiensis</name>
    <dbReference type="NCBI Taxonomy" id="442528"/>
    <lineage>
        <taxon>Bacteria</taxon>
        <taxon>Bacillati</taxon>
        <taxon>Bacillota</taxon>
        <taxon>Bacilli</taxon>
        <taxon>Bacillales</taxon>
        <taxon>Sporolactobacillaceae</taxon>
        <taxon>Scopulibacillus</taxon>
    </lineage>
</organism>
<dbReference type="PANTHER" id="PTHR47683">
    <property type="entry name" value="PSEUDOURIDINE SYNTHASE FAMILY PROTEIN-RELATED"/>
    <property type="match status" value="1"/>
</dbReference>
<name>A0A4R2PC84_9BACL</name>
<dbReference type="GO" id="GO:0000455">
    <property type="term" value="P:enzyme-directed rRNA pseudouridine synthesis"/>
    <property type="evidence" value="ECO:0007669"/>
    <property type="project" value="UniProtKB-ARBA"/>
</dbReference>
<accession>A0A4R2PC84</accession>
<dbReference type="InterPro" id="IPR020094">
    <property type="entry name" value="TruA/RsuA/RluB/E/F_N"/>
</dbReference>
<dbReference type="InterPro" id="IPR002942">
    <property type="entry name" value="S4_RNA-bd"/>
</dbReference>
<dbReference type="InterPro" id="IPR042092">
    <property type="entry name" value="PsdUridine_s_RsuA/RluB/E/F_cat"/>
</dbReference>
<dbReference type="InterPro" id="IPR020103">
    <property type="entry name" value="PsdUridine_synth_cat_dom_sf"/>
</dbReference>
<gene>
    <name evidence="7" type="ORF">EV207_102182</name>
</gene>
<dbReference type="Gene3D" id="3.30.70.580">
    <property type="entry name" value="Pseudouridine synthase I, catalytic domain, N-terminal subdomain"/>
    <property type="match status" value="1"/>
</dbReference>
<dbReference type="Gene3D" id="3.30.70.1560">
    <property type="entry name" value="Alpha-L RNA-binding motif"/>
    <property type="match status" value="1"/>
</dbReference>
<dbReference type="NCBIfam" id="TIGR00093">
    <property type="entry name" value="pseudouridine synthase"/>
    <property type="match status" value="1"/>
</dbReference>
<dbReference type="FunFam" id="3.30.70.580:FF:000005">
    <property type="entry name" value="Pseudouridine synthase"/>
    <property type="match status" value="1"/>
</dbReference>
<dbReference type="InterPro" id="IPR036986">
    <property type="entry name" value="S4_RNA-bd_sf"/>
</dbReference>
<dbReference type="Gene3D" id="3.10.290.10">
    <property type="entry name" value="RNA-binding S4 domain"/>
    <property type="match status" value="1"/>
</dbReference>
<dbReference type="EMBL" id="SLXK01000002">
    <property type="protein sequence ID" value="TCP31691.1"/>
    <property type="molecule type" value="Genomic_DNA"/>
</dbReference>
<evidence type="ECO:0000256" key="5">
    <source>
        <dbReference type="RuleBase" id="RU003887"/>
    </source>
</evidence>
<comment type="similarity">
    <text evidence="1 5">Belongs to the pseudouridine synthase RsuA family.</text>
</comment>
<keyword evidence="3 5" id="KW-0413">Isomerase</keyword>
<dbReference type="FunFam" id="3.10.290.10:FF:000003">
    <property type="entry name" value="Pseudouridine synthase"/>
    <property type="match status" value="1"/>
</dbReference>
<reference evidence="7 8" key="1">
    <citation type="submission" date="2019-03" db="EMBL/GenBank/DDBJ databases">
        <title>Genomic Encyclopedia of Type Strains, Phase IV (KMG-IV): sequencing the most valuable type-strain genomes for metagenomic binning, comparative biology and taxonomic classification.</title>
        <authorList>
            <person name="Goeker M."/>
        </authorList>
    </citation>
    <scope>NUCLEOTIDE SEQUENCE [LARGE SCALE GENOMIC DNA]</scope>
    <source>
        <strain evidence="7 8">DSM 19377</strain>
    </source>
</reference>
<dbReference type="SUPFAM" id="SSF55120">
    <property type="entry name" value="Pseudouridine synthase"/>
    <property type="match status" value="1"/>
</dbReference>
<evidence type="ECO:0000256" key="3">
    <source>
        <dbReference type="ARBA" id="ARBA00023235"/>
    </source>
</evidence>
<keyword evidence="2 4" id="KW-0694">RNA-binding</keyword>
<dbReference type="Proteomes" id="UP000295416">
    <property type="component" value="Unassembled WGS sequence"/>
</dbReference>
<evidence type="ECO:0000256" key="4">
    <source>
        <dbReference type="PROSITE-ProRule" id="PRU00182"/>
    </source>
</evidence>
<evidence type="ECO:0000256" key="1">
    <source>
        <dbReference type="ARBA" id="ARBA00008348"/>
    </source>
</evidence>
<dbReference type="CDD" id="cd02870">
    <property type="entry name" value="PseudoU_synth_RsuA_like"/>
    <property type="match status" value="1"/>
</dbReference>
<evidence type="ECO:0000313" key="8">
    <source>
        <dbReference type="Proteomes" id="UP000295416"/>
    </source>
</evidence>
<evidence type="ECO:0000313" key="7">
    <source>
        <dbReference type="EMBL" id="TCP31691.1"/>
    </source>
</evidence>
<keyword evidence="8" id="KW-1185">Reference proteome</keyword>
<evidence type="ECO:0000259" key="6">
    <source>
        <dbReference type="SMART" id="SM00363"/>
    </source>
</evidence>
<dbReference type="InterPro" id="IPR000748">
    <property type="entry name" value="PsdUridine_synth_RsuA/RluB/E/F"/>
</dbReference>
<dbReference type="PROSITE" id="PS01149">
    <property type="entry name" value="PSI_RSU"/>
    <property type="match status" value="1"/>
</dbReference>
<dbReference type="InterPro" id="IPR006145">
    <property type="entry name" value="PsdUridine_synth_RsuA/RluA"/>
</dbReference>
<dbReference type="FunFam" id="3.30.70.1560:FF:000001">
    <property type="entry name" value="Pseudouridine synthase"/>
    <property type="match status" value="1"/>
</dbReference>
<dbReference type="AlphaFoldDB" id="A0A4R2PC84"/>